<comment type="caution">
    <text evidence="2">The sequence shown here is derived from an EMBL/GenBank/DDBJ whole genome shotgun (WGS) entry which is preliminary data.</text>
</comment>
<reference evidence="2" key="1">
    <citation type="journal article" date="2022" name="bioRxiv">
        <title>Sequencing and chromosome-scale assembly of the giantPleurodeles waltlgenome.</title>
        <authorList>
            <person name="Brown T."/>
            <person name="Elewa A."/>
            <person name="Iarovenko S."/>
            <person name="Subramanian E."/>
            <person name="Araus A.J."/>
            <person name="Petzold A."/>
            <person name="Susuki M."/>
            <person name="Suzuki K.-i.T."/>
            <person name="Hayashi T."/>
            <person name="Toyoda A."/>
            <person name="Oliveira C."/>
            <person name="Osipova E."/>
            <person name="Leigh N.D."/>
            <person name="Simon A."/>
            <person name="Yun M.H."/>
        </authorList>
    </citation>
    <scope>NUCLEOTIDE SEQUENCE</scope>
    <source>
        <strain evidence="2">20211129_DDA</strain>
        <tissue evidence="2">Liver</tissue>
    </source>
</reference>
<evidence type="ECO:0000313" key="2">
    <source>
        <dbReference type="EMBL" id="KAJ1198169.1"/>
    </source>
</evidence>
<sequence>MCRDSSPGRVLAAGPELEQRRNAEGSRHCWSCSGDPVGAGVLKRPLDCPRVELVEPCSRAAALGPK</sequence>
<accession>A0AAV7V9E2</accession>
<name>A0AAV7V9E2_PLEWA</name>
<gene>
    <name evidence="2" type="ORF">NDU88_002013</name>
</gene>
<dbReference type="Proteomes" id="UP001066276">
    <property type="component" value="Chromosome 2_1"/>
</dbReference>
<proteinExistence type="predicted"/>
<organism evidence="2 3">
    <name type="scientific">Pleurodeles waltl</name>
    <name type="common">Iberian ribbed newt</name>
    <dbReference type="NCBI Taxonomy" id="8319"/>
    <lineage>
        <taxon>Eukaryota</taxon>
        <taxon>Metazoa</taxon>
        <taxon>Chordata</taxon>
        <taxon>Craniata</taxon>
        <taxon>Vertebrata</taxon>
        <taxon>Euteleostomi</taxon>
        <taxon>Amphibia</taxon>
        <taxon>Batrachia</taxon>
        <taxon>Caudata</taxon>
        <taxon>Salamandroidea</taxon>
        <taxon>Salamandridae</taxon>
        <taxon>Pleurodelinae</taxon>
        <taxon>Pleurodeles</taxon>
    </lineage>
</organism>
<evidence type="ECO:0000313" key="3">
    <source>
        <dbReference type="Proteomes" id="UP001066276"/>
    </source>
</evidence>
<feature type="region of interest" description="Disordered" evidence="1">
    <location>
        <begin position="1"/>
        <end position="24"/>
    </location>
</feature>
<dbReference type="AlphaFoldDB" id="A0AAV7V9E2"/>
<protein>
    <submittedName>
        <fullName evidence="2">Uncharacterized protein</fullName>
    </submittedName>
</protein>
<dbReference type="EMBL" id="JANPWB010000003">
    <property type="protein sequence ID" value="KAJ1198169.1"/>
    <property type="molecule type" value="Genomic_DNA"/>
</dbReference>
<keyword evidence="3" id="KW-1185">Reference proteome</keyword>
<evidence type="ECO:0000256" key="1">
    <source>
        <dbReference type="SAM" id="MobiDB-lite"/>
    </source>
</evidence>